<sequence>MTARSQRSAGVALVEVLVAMLVLAAGVLGVVALQSSSVRLNQSAQQKTQLLLAVNSLAELLRADAGRARTGAYAGDCQQELLADWVAELQQASASSLCPELSWDAASGFYTVSLSWEDERTQASQQLVVQVRP</sequence>
<keyword evidence="1" id="KW-0472">Membrane</keyword>
<keyword evidence="1" id="KW-0812">Transmembrane</keyword>
<evidence type="ECO:0000256" key="1">
    <source>
        <dbReference type="SAM" id="Phobius"/>
    </source>
</evidence>
<proteinExistence type="predicted"/>
<dbReference type="NCBIfam" id="TIGR02523">
    <property type="entry name" value="type_IV_pilV"/>
    <property type="match status" value="1"/>
</dbReference>
<dbReference type="Proteomes" id="UP001595962">
    <property type="component" value="Unassembled WGS sequence"/>
</dbReference>
<accession>A0ABV9JMS3</accession>
<gene>
    <name evidence="2" type="primary">pilV</name>
    <name evidence="2" type="ORF">ACFO3I_11035</name>
</gene>
<keyword evidence="1" id="KW-1133">Transmembrane helix</keyword>
<evidence type="ECO:0000313" key="3">
    <source>
        <dbReference type="Proteomes" id="UP001595962"/>
    </source>
</evidence>
<dbReference type="RefSeq" id="WP_377334041.1">
    <property type="nucleotide sequence ID" value="NZ_JBHSGB010000010.1"/>
</dbReference>
<dbReference type="EMBL" id="JBHSGB010000010">
    <property type="protein sequence ID" value="MFC4655547.1"/>
    <property type="molecule type" value="Genomic_DNA"/>
</dbReference>
<name>A0ABV9JMS3_9GAMM</name>
<dbReference type="InterPro" id="IPR013362">
    <property type="entry name" value="Pilus_4_PilV"/>
</dbReference>
<keyword evidence="3" id="KW-1185">Reference proteome</keyword>
<comment type="caution">
    <text evidence="2">The sequence shown here is derived from an EMBL/GenBank/DDBJ whole genome shotgun (WGS) entry which is preliminary data.</text>
</comment>
<organism evidence="2 3">
    <name type="scientific">Rheinheimera marina</name>
    <dbReference type="NCBI Taxonomy" id="1774958"/>
    <lineage>
        <taxon>Bacteria</taxon>
        <taxon>Pseudomonadati</taxon>
        <taxon>Pseudomonadota</taxon>
        <taxon>Gammaproteobacteria</taxon>
        <taxon>Chromatiales</taxon>
        <taxon>Chromatiaceae</taxon>
        <taxon>Rheinheimera</taxon>
    </lineage>
</organism>
<feature type="transmembrane region" description="Helical" evidence="1">
    <location>
        <begin position="12"/>
        <end position="33"/>
    </location>
</feature>
<reference evidence="3" key="1">
    <citation type="journal article" date="2019" name="Int. J. Syst. Evol. Microbiol.">
        <title>The Global Catalogue of Microorganisms (GCM) 10K type strain sequencing project: providing services to taxonomists for standard genome sequencing and annotation.</title>
        <authorList>
            <consortium name="The Broad Institute Genomics Platform"/>
            <consortium name="The Broad Institute Genome Sequencing Center for Infectious Disease"/>
            <person name="Wu L."/>
            <person name="Ma J."/>
        </authorList>
    </citation>
    <scope>NUCLEOTIDE SEQUENCE [LARGE SCALE GENOMIC DNA]</scope>
    <source>
        <strain evidence="3">DT28</strain>
    </source>
</reference>
<evidence type="ECO:0000313" key="2">
    <source>
        <dbReference type="EMBL" id="MFC4655547.1"/>
    </source>
</evidence>
<protein>
    <submittedName>
        <fullName evidence="2">Type IV pilus modification protein PilV</fullName>
    </submittedName>
</protein>